<dbReference type="SMART" id="SM00388">
    <property type="entry name" value="HisKA"/>
    <property type="match status" value="1"/>
</dbReference>
<keyword evidence="2" id="KW-0472">Membrane</keyword>
<dbReference type="InterPro" id="IPR005467">
    <property type="entry name" value="His_kinase_dom"/>
</dbReference>
<protein>
    <submittedName>
        <fullName evidence="4">Two-component system histidine kinase DccS</fullName>
    </submittedName>
</protein>
<dbReference type="InterPro" id="IPR003594">
    <property type="entry name" value="HATPase_dom"/>
</dbReference>
<dbReference type="AlphaFoldDB" id="A0A1W1CI59"/>
<dbReference type="PRINTS" id="PR00344">
    <property type="entry name" value="BCTRLSENSOR"/>
</dbReference>
<organism evidence="4">
    <name type="scientific">hydrothermal vent metagenome</name>
    <dbReference type="NCBI Taxonomy" id="652676"/>
    <lineage>
        <taxon>unclassified sequences</taxon>
        <taxon>metagenomes</taxon>
        <taxon>ecological metagenomes</taxon>
    </lineage>
</organism>
<dbReference type="CDD" id="cd00082">
    <property type="entry name" value="HisKA"/>
    <property type="match status" value="1"/>
</dbReference>
<feature type="domain" description="Histidine kinase" evidence="3">
    <location>
        <begin position="154"/>
        <end position="347"/>
    </location>
</feature>
<keyword evidence="4" id="KW-0418">Kinase</keyword>
<evidence type="ECO:0000256" key="2">
    <source>
        <dbReference type="SAM" id="Phobius"/>
    </source>
</evidence>
<dbReference type="Gene3D" id="3.30.565.10">
    <property type="entry name" value="Histidine kinase-like ATPase, C-terminal domain"/>
    <property type="match status" value="1"/>
</dbReference>
<dbReference type="Pfam" id="PF02518">
    <property type="entry name" value="HATPase_c"/>
    <property type="match status" value="1"/>
</dbReference>
<sequence>MKTYEVESFVKSFFIFLILLEILLAINFWYEFRVKKIELEKKIEIEMKLCAYTVQCEGLKTDFVDKGKDTEENILYKDNDFISYFALPNVKKSLMKVVYPRTKYEAHIQEIKVLLEKRFLLYSLVAALISFLFSIYALLPLHRALRLNEEFVKDILHDFNTPLTSMKINFQLFKKEIGPNPKIQRVENNIETILSLQNNLQVFLQEARTQVEYVELQTLTRERVSYFQVLYSDVAYHIDVPAVKIVTNRDAFIRILDNLLSNAGKYNKTSGEVFIVFSGTILSIKDTGKGIEEPSKVFRRYYKEQERGIGIGMHIVKKLCDEMHIGIEVKSQVHQGTEIRLDLSRIMG</sequence>
<dbReference type="InterPro" id="IPR003661">
    <property type="entry name" value="HisK_dim/P_dom"/>
</dbReference>
<dbReference type="SMART" id="SM00387">
    <property type="entry name" value="HATPase_c"/>
    <property type="match status" value="1"/>
</dbReference>
<dbReference type="SUPFAM" id="SSF47384">
    <property type="entry name" value="Homodimeric domain of signal transducing histidine kinase"/>
    <property type="match status" value="1"/>
</dbReference>
<feature type="transmembrane region" description="Helical" evidence="2">
    <location>
        <begin position="119"/>
        <end position="139"/>
    </location>
</feature>
<dbReference type="InterPro" id="IPR036890">
    <property type="entry name" value="HATPase_C_sf"/>
</dbReference>
<gene>
    <name evidence="4" type="ORF">MNB_SV-10-1423</name>
</gene>
<dbReference type="InterPro" id="IPR004358">
    <property type="entry name" value="Sig_transdc_His_kin-like_C"/>
</dbReference>
<proteinExistence type="predicted"/>
<feature type="transmembrane region" description="Helical" evidence="2">
    <location>
        <begin position="12"/>
        <end position="32"/>
    </location>
</feature>
<keyword evidence="4" id="KW-0808">Transferase</keyword>
<dbReference type="GO" id="GO:0000155">
    <property type="term" value="F:phosphorelay sensor kinase activity"/>
    <property type="evidence" value="ECO:0007669"/>
    <property type="project" value="InterPro"/>
</dbReference>
<dbReference type="PANTHER" id="PTHR43547:SF2">
    <property type="entry name" value="HYBRID SIGNAL TRANSDUCTION HISTIDINE KINASE C"/>
    <property type="match status" value="1"/>
</dbReference>
<dbReference type="PANTHER" id="PTHR43547">
    <property type="entry name" value="TWO-COMPONENT HISTIDINE KINASE"/>
    <property type="match status" value="1"/>
</dbReference>
<dbReference type="InterPro" id="IPR036097">
    <property type="entry name" value="HisK_dim/P_sf"/>
</dbReference>
<dbReference type="PROSITE" id="PS50109">
    <property type="entry name" value="HIS_KIN"/>
    <property type="match status" value="1"/>
</dbReference>
<name>A0A1W1CI59_9ZZZZ</name>
<evidence type="ECO:0000259" key="3">
    <source>
        <dbReference type="PROSITE" id="PS50109"/>
    </source>
</evidence>
<dbReference type="SUPFAM" id="SSF55874">
    <property type="entry name" value="ATPase domain of HSP90 chaperone/DNA topoisomerase II/histidine kinase"/>
    <property type="match status" value="1"/>
</dbReference>
<evidence type="ECO:0000256" key="1">
    <source>
        <dbReference type="ARBA" id="ARBA00022553"/>
    </source>
</evidence>
<reference evidence="4" key="1">
    <citation type="submission" date="2016-10" db="EMBL/GenBank/DDBJ databases">
        <authorList>
            <person name="de Groot N.N."/>
        </authorList>
    </citation>
    <scope>NUCLEOTIDE SEQUENCE</scope>
</reference>
<evidence type="ECO:0000313" key="4">
    <source>
        <dbReference type="EMBL" id="SFV65382.1"/>
    </source>
</evidence>
<keyword evidence="2" id="KW-1133">Transmembrane helix</keyword>
<dbReference type="Gene3D" id="1.10.287.130">
    <property type="match status" value="1"/>
</dbReference>
<accession>A0A1W1CI59</accession>
<keyword evidence="1" id="KW-0597">Phosphoprotein</keyword>
<keyword evidence="2" id="KW-0812">Transmembrane</keyword>
<dbReference type="EMBL" id="FPHL01000039">
    <property type="protein sequence ID" value="SFV65382.1"/>
    <property type="molecule type" value="Genomic_DNA"/>
</dbReference>